<dbReference type="InterPro" id="IPR015927">
    <property type="entry name" value="Peptidase_S24_S26A/B/C"/>
</dbReference>
<evidence type="ECO:0000313" key="3">
    <source>
        <dbReference type="Proteomes" id="UP000520156"/>
    </source>
</evidence>
<dbReference type="Pfam" id="PF00717">
    <property type="entry name" value="Peptidase_S24"/>
    <property type="match status" value="1"/>
</dbReference>
<proteinExistence type="predicted"/>
<protein>
    <submittedName>
        <fullName evidence="2">S24 family peptidase</fullName>
    </submittedName>
</protein>
<dbReference type="InterPro" id="IPR010982">
    <property type="entry name" value="Lambda_DNA-bd_dom_sf"/>
</dbReference>
<dbReference type="Proteomes" id="UP000520156">
    <property type="component" value="Unassembled WGS sequence"/>
</dbReference>
<dbReference type="Gene3D" id="1.10.260.40">
    <property type="entry name" value="lambda repressor-like DNA-binding domains"/>
    <property type="match status" value="1"/>
</dbReference>
<evidence type="ECO:0000259" key="1">
    <source>
        <dbReference type="PROSITE" id="PS50943"/>
    </source>
</evidence>
<organism evidence="2 3">
    <name type="scientific">Novosphingobium aerophilum</name>
    <dbReference type="NCBI Taxonomy" id="2839843"/>
    <lineage>
        <taxon>Bacteria</taxon>
        <taxon>Pseudomonadati</taxon>
        <taxon>Pseudomonadota</taxon>
        <taxon>Alphaproteobacteria</taxon>
        <taxon>Sphingomonadales</taxon>
        <taxon>Sphingomonadaceae</taxon>
        <taxon>Novosphingobium</taxon>
    </lineage>
</organism>
<gene>
    <name evidence="2" type="ORF">H7F49_13895</name>
</gene>
<keyword evidence="3" id="KW-1185">Reference proteome</keyword>
<dbReference type="PROSITE" id="PS50943">
    <property type="entry name" value="HTH_CROC1"/>
    <property type="match status" value="1"/>
</dbReference>
<feature type="domain" description="HTH cro/C1-type" evidence="1">
    <location>
        <begin position="33"/>
        <end position="74"/>
    </location>
</feature>
<dbReference type="InterPro" id="IPR036286">
    <property type="entry name" value="LexA/Signal_pep-like_sf"/>
</dbReference>
<dbReference type="InterPro" id="IPR001387">
    <property type="entry name" value="Cro/C1-type_HTH"/>
</dbReference>
<sequence length="241" mass="26672">MTQPSAFNIAYLRKILEEATAPDAKWNSRSLSLAATSGKNPYLVRDIVKGKSTNPTLDTLVGLAKALEMDISQMIPAAASVMHRVGGAQSYEMLEVVGAVAAGVWREQTEWSQEDRYSIEVGPNPFPGSERLALKMEGLSMDKVIPPGSDLECLRVAYGYVEPQPGDIVIVQRDKHDLHELTCKRLDHDGQNYILRAESTRAEFQEPIVIGRPDENSISDDGITIIAIVLRAHQSLYARRR</sequence>
<accession>A0A7X1KCY8</accession>
<dbReference type="SUPFAM" id="SSF47413">
    <property type="entry name" value="lambda repressor-like DNA-binding domains"/>
    <property type="match status" value="1"/>
</dbReference>
<dbReference type="AlphaFoldDB" id="A0A7X1KCY8"/>
<dbReference type="GO" id="GO:0003677">
    <property type="term" value="F:DNA binding"/>
    <property type="evidence" value="ECO:0007669"/>
    <property type="project" value="InterPro"/>
</dbReference>
<name>A0A7X1KCY8_9SPHN</name>
<reference evidence="2 3" key="1">
    <citation type="submission" date="2020-08" db="EMBL/GenBank/DDBJ databases">
        <title>The genome sequence of Novosphingobium flavum 4Y4.</title>
        <authorList>
            <person name="Liu Y."/>
        </authorList>
    </citation>
    <scope>NUCLEOTIDE SEQUENCE [LARGE SCALE GENOMIC DNA]</scope>
    <source>
        <strain evidence="2 3">4Y4</strain>
    </source>
</reference>
<dbReference type="Gene3D" id="2.10.109.10">
    <property type="entry name" value="Umud Fragment, subunit A"/>
    <property type="match status" value="1"/>
</dbReference>
<dbReference type="CDD" id="cd06529">
    <property type="entry name" value="S24_LexA-like"/>
    <property type="match status" value="1"/>
</dbReference>
<dbReference type="RefSeq" id="WP_185684181.1">
    <property type="nucleotide sequence ID" value="NZ_JACLAU010000026.1"/>
</dbReference>
<dbReference type="InterPro" id="IPR039418">
    <property type="entry name" value="LexA-like"/>
</dbReference>
<comment type="caution">
    <text evidence="2">The sequence shown here is derived from an EMBL/GenBank/DDBJ whole genome shotgun (WGS) entry which is preliminary data.</text>
</comment>
<dbReference type="SUPFAM" id="SSF51306">
    <property type="entry name" value="LexA/Signal peptidase"/>
    <property type="match status" value="1"/>
</dbReference>
<evidence type="ECO:0000313" key="2">
    <source>
        <dbReference type="EMBL" id="MBC2652790.1"/>
    </source>
</evidence>
<dbReference type="EMBL" id="JACLAU010000026">
    <property type="protein sequence ID" value="MBC2652790.1"/>
    <property type="molecule type" value="Genomic_DNA"/>
</dbReference>